<evidence type="ECO:0000313" key="2">
    <source>
        <dbReference type="EMBL" id="WGH78956.1"/>
    </source>
</evidence>
<reference evidence="2 3" key="1">
    <citation type="submission" date="2023-04" db="EMBL/GenBank/DDBJ databases">
        <title>Jannaschia ovalis sp. nov., a marine bacterium isolated from sea tidal flat.</title>
        <authorList>
            <person name="Kwon D.Y."/>
            <person name="Kim J.-J."/>
        </authorList>
    </citation>
    <scope>NUCLEOTIDE SEQUENCE [LARGE SCALE GENOMIC DNA]</scope>
    <source>
        <strain evidence="2 3">GRR-S6-38</strain>
    </source>
</reference>
<sequence>MRRTVSALLRRVPAGIRSVSLTLALALAAPAVAQDTDLELVLLADASGSITDAEIAFQRRGYAQAITDPRVIAAIRNTAYGSIAVTYVEWAANQAVVVPWTRIATEEQARAFAAALLVPPRRAGGRNAIGAALLAGRDLIEGNAIDGWRKVIDFSGDSPNSYSGPPIAAARAEVLEGGITINALAILAEGAAGGRANLAQIYREEIIGGQGAFVIEAATDDVFAEAVRRKLILEIAGEVSPRRQALAGERGCDRLAPCTYSERP</sequence>
<gene>
    <name evidence="2" type="ORF">P8627_01465</name>
</gene>
<proteinExistence type="predicted"/>
<dbReference type="CDD" id="cd00198">
    <property type="entry name" value="vWFA"/>
    <property type="match status" value="1"/>
</dbReference>
<protein>
    <submittedName>
        <fullName evidence="2">DUF1194 domain-containing protein</fullName>
    </submittedName>
</protein>
<keyword evidence="3" id="KW-1185">Reference proteome</keyword>
<dbReference type="Proteomes" id="UP001243420">
    <property type="component" value="Chromosome"/>
</dbReference>
<evidence type="ECO:0000313" key="3">
    <source>
        <dbReference type="Proteomes" id="UP001243420"/>
    </source>
</evidence>
<feature type="chain" id="PRO_5047549261" evidence="1">
    <location>
        <begin position="34"/>
        <end position="264"/>
    </location>
</feature>
<dbReference type="SUPFAM" id="SSF53300">
    <property type="entry name" value="vWA-like"/>
    <property type="match status" value="1"/>
</dbReference>
<dbReference type="InterPro" id="IPR010607">
    <property type="entry name" value="DUF1194"/>
</dbReference>
<accession>A0ABY8LCA0</accession>
<dbReference type="EMBL" id="CP122537">
    <property type="protein sequence ID" value="WGH78956.1"/>
    <property type="molecule type" value="Genomic_DNA"/>
</dbReference>
<dbReference type="InterPro" id="IPR036465">
    <property type="entry name" value="vWFA_dom_sf"/>
</dbReference>
<dbReference type="Pfam" id="PF06707">
    <property type="entry name" value="DUF1194"/>
    <property type="match status" value="1"/>
</dbReference>
<name>A0ABY8LCA0_9RHOB</name>
<feature type="signal peptide" evidence="1">
    <location>
        <begin position="1"/>
        <end position="33"/>
    </location>
</feature>
<organism evidence="2 3">
    <name type="scientific">Jannaschia ovalis</name>
    <dbReference type="NCBI Taxonomy" id="3038773"/>
    <lineage>
        <taxon>Bacteria</taxon>
        <taxon>Pseudomonadati</taxon>
        <taxon>Pseudomonadota</taxon>
        <taxon>Alphaproteobacteria</taxon>
        <taxon>Rhodobacterales</taxon>
        <taxon>Roseobacteraceae</taxon>
        <taxon>Jannaschia</taxon>
    </lineage>
</organism>
<keyword evidence="1" id="KW-0732">Signal</keyword>
<dbReference type="Gene3D" id="3.40.50.410">
    <property type="entry name" value="von Willebrand factor, type A domain"/>
    <property type="match status" value="1"/>
</dbReference>
<dbReference type="RefSeq" id="WP_279965707.1">
    <property type="nucleotide sequence ID" value="NZ_CP122537.1"/>
</dbReference>
<evidence type="ECO:0000256" key="1">
    <source>
        <dbReference type="SAM" id="SignalP"/>
    </source>
</evidence>